<accession>A0A1H1A1H3</accession>
<evidence type="ECO:0000313" key="2">
    <source>
        <dbReference type="EMBL" id="SDQ33499.1"/>
    </source>
</evidence>
<evidence type="ECO:0000256" key="1">
    <source>
        <dbReference type="SAM" id="Phobius"/>
    </source>
</evidence>
<organism evidence="2 3">
    <name type="scientific">Carnobacterium viridans</name>
    <dbReference type="NCBI Taxonomy" id="174587"/>
    <lineage>
        <taxon>Bacteria</taxon>
        <taxon>Bacillati</taxon>
        <taxon>Bacillota</taxon>
        <taxon>Bacilli</taxon>
        <taxon>Lactobacillales</taxon>
        <taxon>Carnobacteriaceae</taxon>
        <taxon>Carnobacterium</taxon>
    </lineage>
</organism>
<keyword evidence="3" id="KW-1185">Reference proteome</keyword>
<keyword evidence="1" id="KW-0472">Membrane</keyword>
<reference evidence="3" key="1">
    <citation type="submission" date="2016-10" db="EMBL/GenBank/DDBJ databases">
        <authorList>
            <person name="Varghese N."/>
            <person name="Submissions S."/>
        </authorList>
    </citation>
    <scope>NUCLEOTIDE SEQUENCE [LARGE SCALE GENOMIC DNA]</scope>
    <source>
        <strain evidence="3">MPL-11</strain>
    </source>
</reference>
<dbReference type="RefSeq" id="WP_176944108.1">
    <property type="nucleotide sequence ID" value="NZ_CP084916.1"/>
</dbReference>
<keyword evidence="1" id="KW-0812">Transmembrane</keyword>
<evidence type="ECO:0000313" key="3">
    <source>
        <dbReference type="Proteomes" id="UP000199481"/>
    </source>
</evidence>
<gene>
    <name evidence="2" type="ORF">SAMN04487752_1844</name>
</gene>
<dbReference type="EMBL" id="FNJW01000008">
    <property type="protein sequence ID" value="SDQ33499.1"/>
    <property type="molecule type" value="Genomic_DNA"/>
</dbReference>
<feature type="transmembrane region" description="Helical" evidence="1">
    <location>
        <begin position="36"/>
        <end position="54"/>
    </location>
</feature>
<protein>
    <submittedName>
        <fullName evidence="2">Uncharacterized protein</fullName>
    </submittedName>
</protein>
<dbReference type="AlphaFoldDB" id="A0A1H1A1H3"/>
<name>A0A1H1A1H3_9LACT</name>
<proteinExistence type="predicted"/>
<dbReference type="Proteomes" id="UP000199481">
    <property type="component" value="Unassembled WGS sequence"/>
</dbReference>
<keyword evidence="1" id="KW-1133">Transmembrane helix</keyword>
<sequence length="58" mass="6628">MKFLSGVIAICCALWLHVYLYGLEQSSSVGFNNVFNFYAFCLFSLGIVSIYLSYKEKE</sequence>